<accession>A0AAV2VS03</accession>
<gene>
    <name evidence="2" type="ORF">VIBNISOn1_30130</name>
</gene>
<reference evidence="2 3" key="1">
    <citation type="journal article" date="2013" name="ISME J.">
        <title>Comparative genomics of pathogenic lineages of Vibrio nigripulchritudo identifies virulence-associated traits.</title>
        <authorList>
            <person name="Goudenege D."/>
            <person name="Labreuche Y."/>
            <person name="Krin E."/>
            <person name="Ansquer D."/>
            <person name="Mangenot S."/>
            <person name="Calteau A."/>
            <person name="Medigue C."/>
            <person name="Mazel D."/>
            <person name="Polz M.F."/>
            <person name="Le Roux F."/>
        </authorList>
    </citation>
    <scope>NUCLEOTIDE SEQUENCE [LARGE SCALE GENOMIC DNA]</scope>
    <source>
        <strain evidence="2 3">SOn1</strain>
    </source>
</reference>
<feature type="signal peptide" evidence="1">
    <location>
        <begin position="1"/>
        <end position="21"/>
    </location>
</feature>
<feature type="chain" id="PRO_5043472401" evidence="1">
    <location>
        <begin position="22"/>
        <end position="116"/>
    </location>
</feature>
<dbReference type="Proteomes" id="UP000018211">
    <property type="component" value="Unassembled WGS sequence"/>
</dbReference>
<proteinExistence type="predicted"/>
<keyword evidence="1" id="KW-0732">Signal</keyword>
<dbReference type="AlphaFoldDB" id="A0AAV2VS03"/>
<evidence type="ECO:0000313" key="2">
    <source>
        <dbReference type="EMBL" id="CCO47436.1"/>
    </source>
</evidence>
<sequence>MKVIKTILFSALFLLPNLVLASGVSSDKGQIKLINMQREGNFVRIDFSQPIKNPGNCEGTSFYVAELNDSAGSNRFYSALLAAYTSKQTVNFWISGCTKQKYWGQTRPAIYDIYMH</sequence>
<comment type="caution">
    <text evidence="2">The sequence shown here is derived from an EMBL/GenBank/DDBJ whole genome shotgun (WGS) entry which is preliminary data.</text>
</comment>
<dbReference type="RefSeq" id="WP_022612247.1">
    <property type="nucleotide sequence ID" value="NZ_LK391965.1"/>
</dbReference>
<evidence type="ECO:0000256" key="1">
    <source>
        <dbReference type="SAM" id="SignalP"/>
    </source>
</evidence>
<organism evidence="2 3">
    <name type="scientific">Vibrio nigripulchritudo SOn1</name>
    <dbReference type="NCBI Taxonomy" id="1238450"/>
    <lineage>
        <taxon>Bacteria</taxon>
        <taxon>Pseudomonadati</taxon>
        <taxon>Pseudomonadota</taxon>
        <taxon>Gammaproteobacteria</taxon>
        <taxon>Vibrionales</taxon>
        <taxon>Vibrionaceae</taxon>
        <taxon>Vibrio</taxon>
    </lineage>
</organism>
<dbReference type="EMBL" id="CAOF01000120">
    <property type="protein sequence ID" value="CCO47436.1"/>
    <property type="molecule type" value="Genomic_DNA"/>
</dbReference>
<name>A0AAV2VS03_9VIBR</name>
<evidence type="ECO:0000313" key="3">
    <source>
        <dbReference type="Proteomes" id="UP000018211"/>
    </source>
</evidence>
<protein>
    <submittedName>
        <fullName evidence="2">Uncharacterized protein</fullName>
    </submittedName>
</protein>